<evidence type="ECO:0000256" key="16">
    <source>
        <dbReference type="SAM" id="Coils"/>
    </source>
</evidence>
<evidence type="ECO:0000256" key="13">
    <source>
        <dbReference type="ARBA" id="ARBA00023038"/>
    </source>
</evidence>
<evidence type="ECO:0000256" key="6">
    <source>
        <dbReference type="ARBA" id="ARBA00022630"/>
    </source>
</evidence>
<proteinExistence type="inferred from homology"/>
<dbReference type="Pfam" id="PF25413">
    <property type="entry name" value="Rossman_Mical"/>
    <property type="match status" value="1"/>
</dbReference>
<feature type="compositionally biased region" description="Acidic residues" evidence="17">
    <location>
        <begin position="1328"/>
        <end position="1342"/>
    </location>
</feature>
<dbReference type="SUPFAM" id="SSF51905">
    <property type="entry name" value="FAD/NAD(P)-binding domain"/>
    <property type="match status" value="1"/>
</dbReference>
<keyword evidence="16" id="KW-0175">Coiled coil</keyword>
<dbReference type="InterPro" id="IPR036188">
    <property type="entry name" value="FAD/NAD-bd_sf"/>
</dbReference>
<feature type="coiled-coil region" evidence="16">
    <location>
        <begin position="1917"/>
        <end position="1944"/>
    </location>
</feature>
<dbReference type="GO" id="GO:0003779">
    <property type="term" value="F:actin binding"/>
    <property type="evidence" value="ECO:0007669"/>
    <property type="project" value="UniProtKB-KW"/>
</dbReference>
<feature type="domain" description="FAD-binding" evidence="18">
    <location>
        <begin position="97"/>
        <end position="134"/>
    </location>
</feature>
<feature type="compositionally biased region" description="Basic residues" evidence="17">
    <location>
        <begin position="1951"/>
        <end position="1961"/>
    </location>
</feature>
<dbReference type="InterPro" id="IPR057494">
    <property type="entry name" value="Rossman_Mical"/>
</dbReference>
<evidence type="ECO:0000256" key="11">
    <source>
        <dbReference type="ARBA" id="ARBA00023002"/>
    </source>
</evidence>
<feature type="compositionally biased region" description="Basic residues" evidence="17">
    <location>
        <begin position="1311"/>
        <end position="1321"/>
    </location>
</feature>
<dbReference type="PANTHER" id="PTHR23167">
    <property type="entry name" value="CALPONIN HOMOLOGY DOMAIN-CONTAINING PROTEIN DDB_G0272472-RELATED"/>
    <property type="match status" value="1"/>
</dbReference>
<dbReference type="InterPro" id="IPR002938">
    <property type="entry name" value="FAD-bd"/>
</dbReference>
<evidence type="ECO:0000256" key="7">
    <source>
        <dbReference type="ARBA" id="ARBA00022723"/>
    </source>
</evidence>
<feature type="region of interest" description="Disordered" evidence="17">
    <location>
        <begin position="1500"/>
        <end position="1533"/>
    </location>
</feature>
<keyword evidence="7" id="KW-0479">Metal-binding</keyword>
<dbReference type="FunFam" id="3.50.50.60:FF:000004">
    <property type="entry name" value="protein-methionine sulfoxide oxidase MICAL2 isoform X1"/>
    <property type="match status" value="1"/>
</dbReference>
<evidence type="ECO:0000256" key="15">
    <source>
        <dbReference type="ARBA" id="ARBA00049522"/>
    </source>
</evidence>
<evidence type="ECO:0000256" key="9">
    <source>
        <dbReference type="ARBA" id="ARBA00022833"/>
    </source>
</evidence>
<dbReference type="PANTHER" id="PTHR23167:SF54">
    <property type="entry name" value="[F-ACTIN]-MONOOXYGENASE MICAL"/>
    <property type="match status" value="1"/>
</dbReference>
<feature type="region of interest" description="Disordered" evidence="17">
    <location>
        <begin position="1949"/>
        <end position="2019"/>
    </location>
</feature>
<comment type="caution">
    <text evidence="20">The sequence shown here is derived from an EMBL/GenBank/DDBJ whole genome shotgun (WGS) entry which is preliminary data.</text>
</comment>
<gene>
    <name evidence="20" type="ORF">PIBRA_LOCUS14439</name>
</gene>
<feature type="compositionally biased region" description="Polar residues" evidence="17">
    <location>
        <begin position="1997"/>
        <end position="2010"/>
    </location>
</feature>
<dbReference type="Gene3D" id="3.50.50.60">
    <property type="entry name" value="FAD/NAD(P)-binding domain"/>
    <property type="match status" value="1"/>
</dbReference>
<evidence type="ECO:0000256" key="1">
    <source>
        <dbReference type="ARBA" id="ARBA00001974"/>
    </source>
</evidence>
<feature type="domain" description="[F-actin]-monooxygenase MICAL1-3-like Rossman" evidence="19">
    <location>
        <begin position="252"/>
        <end position="381"/>
    </location>
</feature>
<dbReference type="PRINTS" id="PR00420">
    <property type="entry name" value="RNGMNOXGNASE"/>
</dbReference>
<keyword evidence="14" id="KW-0009">Actin-binding</keyword>
<comment type="catalytic activity">
    <reaction evidence="15">
        <text>L-methionyl-[F-actin] + NADPH + O2 + H(+) = L-methionyl-(R)-S-oxide-[F-actin] + NADP(+) + H2O</text>
        <dbReference type="Rhea" id="RHEA:51308"/>
        <dbReference type="Rhea" id="RHEA-COMP:12953"/>
        <dbReference type="Rhea" id="RHEA-COMP:12956"/>
        <dbReference type="ChEBI" id="CHEBI:15377"/>
        <dbReference type="ChEBI" id="CHEBI:15378"/>
        <dbReference type="ChEBI" id="CHEBI:15379"/>
        <dbReference type="ChEBI" id="CHEBI:16044"/>
        <dbReference type="ChEBI" id="CHEBI:45764"/>
        <dbReference type="ChEBI" id="CHEBI:57783"/>
        <dbReference type="ChEBI" id="CHEBI:58349"/>
        <dbReference type="EC" id="1.14.13.225"/>
    </reaction>
</comment>
<feature type="region of interest" description="Disordered" evidence="17">
    <location>
        <begin position="2037"/>
        <end position="2148"/>
    </location>
</feature>
<keyword evidence="12" id="KW-0503">Monooxygenase</keyword>
<dbReference type="EC" id="1.14.13.225" evidence="4"/>
<comment type="cofactor">
    <cofactor evidence="1">
        <name>FAD</name>
        <dbReference type="ChEBI" id="CHEBI:57692"/>
    </cofactor>
</comment>
<evidence type="ECO:0000259" key="19">
    <source>
        <dbReference type="Pfam" id="PF25413"/>
    </source>
</evidence>
<keyword evidence="6" id="KW-0285">Flavoprotein</keyword>
<evidence type="ECO:0000256" key="8">
    <source>
        <dbReference type="ARBA" id="ARBA00022827"/>
    </source>
</evidence>
<keyword evidence="10" id="KW-0521">NADP</keyword>
<feature type="compositionally biased region" description="Polar residues" evidence="17">
    <location>
        <begin position="1193"/>
        <end position="1225"/>
    </location>
</feature>
<keyword evidence="13" id="KW-0440">LIM domain</keyword>
<dbReference type="EMBL" id="CALOZG010000087">
    <property type="protein sequence ID" value="CAH4038968.1"/>
    <property type="molecule type" value="Genomic_DNA"/>
</dbReference>
<keyword evidence="8" id="KW-0274">FAD</keyword>
<dbReference type="Proteomes" id="UP001152562">
    <property type="component" value="Unassembled WGS sequence"/>
</dbReference>
<feature type="compositionally biased region" description="Low complexity" evidence="17">
    <location>
        <begin position="2133"/>
        <end position="2144"/>
    </location>
</feature>
<feature type="region of interest" description="Disordered" evidence="17">
    <location>
        <begin position="1293"/>
        <end position="1358"/>
    </location>
</feature>
<keyword evidence="5" id="KW-0963">Cytoplasm</keyword>
<dbReference type="Pfam" id="PF01494">
    <property type="entry name" value="FAD_binding_3"/>
    <property type="match status" value="1"/>
</dbReference>
<feature type="compositionally biased region" description="Basic and acidic residues" evidence="17">
    <location>
        <begin position="1500"/>
        <end position="1509"/>
    </location>
</feature>
<keyword evidence="9" id="KW-0862">Zinc</keyword>
<evidence type="ECO:0000313" key="20">
    <source>
        <dbReference type="EMBL" id="CAH4038968.1"/>
    </source>
</evidence>
<evidence type="ECO:0000256" key="2">
    <source>
        <dbReference type="ARBA" id="ARBA00004496"/>
    </source>
</evidence>
<accession>A0A9P0TZX1</accession>
<dbReference type="GO" id="GO:0120501">
    <property type="term" value="F:F-actin monooxygenase activity"/>
    <property type="evidence" value="ECO:0007669"/>
    <property type="project" value="UniProtKB-EC"/>
</dbReference>
<dbReference type="GO" id="GO:0046872">
    <property type="term" value="F:metal ion binding"/>
    <property type="evidence" value="ECO:0007669"/>
    <property type="project" value="UniProtKB-KW"/>
</dbReference>
<dbReference type="GO" id="GO:0071949">
    <property type="term" value="F:FAD binding"/>
    <property type="evidence" value="ECO:0007669"/>
    <property type="project" value="InterPro"/>
</dbReference>
<comment type="similarity">
    <text evidence="3">Belongs to the Mical family.</text>
</comment>
<feature type="compositionally biased region" description="Polar residues" evidence="17">
    <location>
        <begin position="1293"/>
        <end position="1310"/>
    </location>
</feature>
<feature type="compositionally biased region" description="Pro residues" evidence="17">
    <location>
        <begin position="1968"/>
        <end position="1983"/>
    </location>
</feature>
<organism evidence="20 21">
    <name type="scientific">Pieris brassicae</name>
    <name type="common">White butterfly</name>
    <name type="synonym">Large white butterfly</name>
    <dbReference type="NCBI Taxonomy" id="7116"/>
    <lineage>
        <taxon>Eukaryota</taxon>
        <taxon>Metazoa</taxon>
        <taxon>Ecdysozoa</taxon>
        <taxon>Arthropoda</taxon>
        <taxon>Hexapoda</taxon>
        <taxon>Insecta</taxon>
        <taxon>Pterygota</taxon>
        <taxon>Neoptera</taxon>
        <taxon>Endopterygota</taxon>
        <taxon>Lepidoptera</taxon>
        <taxon>Glossata</taxon>
        <taxon>Ditrysia</taxon>
        <taxon>Papilionoidea</taxon>
        <taxon>Pieridae</taxon>
        <taxon>Pierinae</taxon>
        <taxon>Pieris</taxon>
    </lineage>
</organism>
<evidence type="ECO:0000313" key="21">
    <source>
        <dbReference type="Proteomes" id="UP001152562"/>
    </source>
</evidence>
<protein>
    <recommendedName>
        <fullName evidence="4">F-actin monooxygenase</fullName>
        <ecNumber evidence="4">1.14.13.225</ecNumber>
    </recommendedName>
</protein>
<name>A0A9P0TZX1_PIEBR</name>
<dbReference type="GO" id="GO:0005737">
    <property type="term" value="C:cytoplasm"/>
    <property type="evidence" value="ECO:0007669"/>
    <property type="project" value="UniProtKB-SubCell"/>
</dbReference>
<feature type="region of interest" description="Disordered" evidence="17">
    <location>
        <begin position="1168"/>
        <end position="1225"/>
    </location>
</feature>
<feature type="compositionally biased region" description="Polar residues" evidence="17">
    <location>
        <begin position="2107"/>
        <end position="2117"/>
    </location>
</feature>
<keyword evidence="21" id="KW-1185">Reference proteome</keyword>
<evidence type="ECO:0000256" key="10">
    <source>
        <dbReference type="ARBA" id="ARBA00022857"/>
    </source>
</evidence>
<keyword evidence="11" id="KW-0560">Oxidoreductase</keyword>
<evidence type="ECO:0000256" key="14">
    <source>
        <dbReference type="ARBA" id="ARBA00023203"/>
    </source>
</evidence>
<evidence type="ECO:0000256" key="4">
    <source>
        <dbReference type="ARBA" id="ARBA00012709"/>
    </source>
</evidence>
<evidence type="ECO:0000256" key="17">
    <source>
        <dbReference type="SAM" id="MobiDB-lite"/>
    </source>
</evidence>
<comment type="subcellular location">
    <subcellularLocation>
        <location evidence="2">Cytoplasm</location>
    </subcellularLocation>
</comment>
<dbReference type="InterPro" id="IPR050540">
    <property type="entry name" value="F-actin_Monoox_Mical"/>
</dbReference>
<evidence type="ECO:0000256" key="3">
    <source>
        <dbReference type="ARBA" id="ARBA00008223"/>
    </source>
</evidence>
<feature type="region of interest" description="Disordered" evidence="17">
    <location>
        <begin position="1560"/>
        <end position="1580"/>
    </location>
</feature>
<reference evidence="20" key="1">
    <citation type="submission" date="2022-05" db="EMBL/GenBank/DDBJ databases">
        <authorList>
            <person name="Okamura Y."/>
        </authorList>
    </citation>
    <scope>NUCLEOTIDE SEQUENCE</scope>
</reference>
<feature type="compositionally biased region" description="Polar residues" evidence="17">
    <location>
        <begin position="2058"/>
        <end position="2088"/>
    </location>
</feature>
<evidence type="ECO:0000259" key="18">
    <source>
        <dbReference type="Pfam" id="PF01494"/>
    </source>
</evidence>
<evidence type="ECO:0000256" key="12">
    <source>
        <dbReference type="ARBA" id="ARBA00023033"/>
    </source>
</evidence>
<evidence type="ECO:0000256" key="5">
    <source>
        <dbReference type="ARBA" id="ARBA00022490"/>
    </source>
</evidence>
<sequence length="2261" mass="253951">MLNGSIKMAMEVEYSTRERHLAGQLFDYFCTTQSMKEILSSYTLLCDVLRLKPNRLNDFYPKLKAILSNNWKAQALFAKFDERANHKEYQKGKACSKTRVLIIGAGPAGLKMAIECQLLGAKVVLIEKRDEFSRNNVIHLWPFVIQDLNNLGAKTFYGKFCAGSINHISIRRLQFILLKMALLLGVEVHQCIAFDDLVEPEISEDDEITGWRALLQPREHPVSQYEFDVLIGADGRRNSLRGFEKNVLRTKLCIGITVNFINRNTEEEAAVNEIGGLSYIFAQQFFKDIESSTGIDLENITYYKDETHYFVMTAKKSSLIKKGVLLRDYLNVATLLSKENVSREALMNYALEAARTATKGQIPNMTFAVNHCAEPDIAIFDFSTSYSSENASIVYEVLGKRLLCQLIGDSLMEPFWPTGSGCARCFLSAMDASWAVRSWCQRPEKHPLLVIAERESIYRLLPQTTANNLQPNIPAYTLDPISRYSNLNTRCVTPNSVSKLYISDHPIPLDAEMPQRETDNVTLRAMLNWAGHPDLQSATCPKALWDIVMRYRHDLLPEYNEENYSLIYQLLEEKILPPLQLEYDLDDTPYRYLLGVYVAFKGEVAYVPSIALDQDSILALFQSMVSVPRPMPVLTNTTVAVPSINPNRRQTVDNRVSTNTADFIRKRIGKLDINDITKLARLMEGHDAISDSEYSVKHKEIHDQIIALLDPDESPDPQMVREAITDLLQGSSRSKVNPQGDLTKFFANEKINEKKSSRCLKGLDPESVKPQDILYFDESETNRCAISNILEKKPIKKLVRSQSDESPDVPSIDIINRRKNSDSMVSVRTGSSEIGHGIKDMRDLFEGKFDNRNDENNTFITHREDRKKMCRDLRWQQFANIIEGKNNDSYCAEPKKVLSIGNAELAEKRLKMAELLLGVSQENASGTTPPRNSGNVAFRMQRITDMIARNNNQAKLPKGTSRRKGAREMMKERVEKSLQLLTLEPLPAVSQTDLEHDYGLQQYRADAPDFDVRVKKLEKQLQHYDESAIEPIKAIGSGIRVAQLAAELNSTALPKPKPLKPKDLMRAIGKISQDDWQIKQIEGKINENRFGRPMPSAAERVPKWDREQFLNRQHRVQHGQTEDKWTAGDTIIKRVDTKLKDTGRPEQGRTSVKSLMAKFLDRPVPPVQVLQENPGLSRGAKRDVDRNPAIVQPGNSHPTNSTEAVDSPTGQDVDSIPNPASTPMSTEVVDRSIIGLEDSPTNQDLPSISTINESNTTRCYPVYNDSDDYQMDDDMLNYLNDVFESAPINMPSTSAYDGSASSLETASNRQQTRKKRPHKKIASSSSEMESDEEDSDSSDDDEKSSGTEVSTDSEFACEDIGVNIPPPAILVTEAPPHISPPQDYPLNRTKSAGGLATKRALELKRKYLLGESSPPAVRKSESTSQLDSKLEAFRINITEFQKMLHPATPTPQTGTPILSYQFTFEEKKPPPDIPDIIKNICNHVPVDLLTKGDSILDWKKPFRNERDPDLETDSLSDESSTSDTAPNRSVPRLEVHNEGGELIQLDSLILLNNAVEDKTYSRTTEEGPASLAEVSESSESCKDATTLALTETELSDWATEIVVIDDCGLDENGLRKRNKNPRSLSGPKLIQDPKNVETISSHVCGRDGLESELVVYSNAPEYLEFADEGDQDPTIESTSTPCNEGYMELVDDEYDPYSASRDRSINFIERVCSDTTIKPDTHDTLKFASSFSESLEFIDSSESKSGSLHNTKIAPESFSFYEKMPCGLNESNDSYSSSCALKNVEDSIIIEAVNDMKVQKESITLTEMSPPLLSMTDKNGVTVSYSTKNGNSLDDVSPPLVSDSISHSRSLTKVNYETKPIPGEKFKNIRNYSPAICRSASENLGGPRTKKTTSTDSNWSIPLNYKIPRARDSPYQLQSQLTKVEELKRQREEQTEVVRRLVLQRLGGAKLGKKSTSRSRSRVLPSSMTPPPVPPPPILPAPLLPDIFPEVPPRPTSQPRLSLSMQSSLSDPELNREQRSSKGFLKSISNYFNKHLGPKHKCESEPDLTTHPARPNERANTSRHTWYQPTATTPQSTPRPTVCASNASPLRETRVISPNFPRDRSSGTRIDTVNQQVDQRDRPESDVSEMLQPASPSAAAPTTAGNIRDKVRAKPQLYYLQDSECDLSQSSYDWCALAQLISPLLPFHTHFPVAREQRQKTIWIKKARRLERISIRENENQDHIVAQILDIRATEESRRSMEEAQRAMESMLRAKWGSVGE</sequence>